<dbReference type="InterPro" id="IPR036895">
    <property type="entry name" value="Uracil-DNA_glycosylase-like_sf"/>
</dbReference>
<evidence type="ECO:0000256" key="4">
    <source>
        <dbReference type="ARBA" id="ARBA00022801"/>
    </source>
</evidence>
<evidence type="ECO:0000256" key="16">
    <source>
        <dbReference type="SAM" id="SignalP"/>
    </source>
</evidence>
<sequence length="352" mass="39551">MSTTCLLLLLARQATGIFVGCRSPLLQFVNSFSVRRTQLEMLGQAKISSFFTTSASKRCQDDSKVEDVQVTPPSKKPRIESPVSAEDNHHQVAPLSPEQKSDIEKKRLNAKLKLIEHQTSGVVVNIGPSWLKALEAEFSKPYFQKLSKFVDNDRTKHTVFPPVQEVFSWTRMCPIREVKVVILGQDPYHGPKQAHGLCFSVQEGVVPPPSLENMFKELTTDIDGFKHPGHGNLTGWAQQGVLLLNAVLTVRAHQANSHKDQGWEAFTDSVIAWLNRNLHGVVFLLWGSYAQKKGAVIDKKRHHVLKAVHPSPLSAYRGFFGCKHFSQANEWLVKEGKQPIDWTQLPRVARKP</sequence>
<evidence type="ECO:0000313" key="18">
    <source>
        <dbReference type="EMBL" id="KAK2192860.1"/>
    </source>
</evidence>
<evidence type="ECO:0000256" key="11">
    <source>
        <dbReference type="ARBA" id="ARBA00064140"/>
    </source>
</evidence>
<dbReference type="AlphaFoldDB" id="A0AAD9PDN5"/>
<dbReference type="InterPro" id="IPR002043">
    <property type="entry name" value="UDG_fam1"/>
</dbReference>
<dbReference type="PANTHER" id="PTHR11264:SF0">
    <property type="entry name" value="URACIL-DNA GLYCOSYLASE"/>
    <property type="match status" value="1"/>
</dbReference>
<organism evidence="18 19">
    <name type="scientific">Ridgeia piscesae</name>
    <name type="common">Tubeworm</name>
    <dbReference type="NCBI Taxonomy" id="27915"/>
    <lineage>
        <taxon>Eukaryota</taxon>
        <taxon>Metazoa</taxon>
        <taxon>Spiralia</taxon>
        <taxon>Lophotrochozoa</taxon>
        <taxon>Annelida</taxon>
        <taxon>Polychaeta</taxon>
        <taxon>Sedentaria</taxon>
        <taxon>Canalipalpata</taxon>
        <taxon>Sabellida</taxon>
        <taxon>Siboglinidae</taxon>
        <taxon>Ridgeia</taxon>
    </lineage>
</organism>
<evidence type="ECO:0000256" key="8">
    <source>
        <dbReference type="ARBA" id="ARBA00023242"/>
    </source>
</evidence>
<dbReference type="NCBIfam" id="TIGR00628">
    <property type="entry name" value="ung"/>
    <property type="match status" value="1"/>
</dbReference>
<proteinExistence type="inferred from homology"/>
<comment type="similarity">
    <text evidence="1 12 14">Belongs to the uracil-DNA glycosylase (UDG) superfamily. UNG family.</text>
</comment>
<dbReference type="GO" id="GO:0004844">
    <property type="term" value="F:uracil DNA N-glycosylase activity"/>
    <property type="evidence" value="ECO:0007669"/>
    <property type="project" value="UniProtKB-UniRule"/>
</dbReference>
<feature type="domain" description="Uracil-DNA glycosylase-like" evidence="17">
    <location>
        <begin position="171"/>
        <end position="332"/>
    </location>
</feature>
<dbReference type="NCBIfam" id="NF003588">
    <property type="entry name" value="PRK05254.1-1"/>
    <property type="match status" value="1"/>
</dbReference>
<feature type="region of interest" description="Disordered" evidence="15">
    <location>
        <begin position="62"/>
        <end position="99"/>
    </location>
</feature>
<comment type="catalytic activity">
    <reaction evidence="10">
        <text>a 2'-deoxyuridine in single-stranded DNA + H2O = a 2'-deoxyribose 5'-monophosphate in single-stranded DNA + uracil</text>
        <dbReference type="Rhea" id="RHEA:81459"/>
        <dbReference type="Rhea" id="RHEA-COMP:12847"/>
        <dbReference type="Rhea" id="RHEA-COMP:19684"/>
        <dbReference type="ChEBI" id="CHEBI:15377"/>
        <dbReference type="ChEBI" id="CHEBI:17568"/>
        <dbReference type="ChEBI" id="CHEBI:133902"/>
        <dbReference type="ChEBI" id="CHEBI:139095"/>
    </reaction>
    <physiologicalReaction direction="left-to-right" evidence="10">
        <dbReference type="Rhea" id="RHEA:81460"/>
    </physiologicalReaction>
</comment>
<evidence type="ECO:0000256" key="15">
    <source>
        <dbReference type="SAM" id="MobiDB-lite"/>
    </source>
</evidence>
<keyword evidence="5" id="KW-0007">Acetylation</keyword>
<evidence type="ECO:0000256" key="13">
    <source>
        <dbReference type="PROSITE-ProRule" id="PRU10072"/>
    </source>
</evidence>
<evidence type="ECO:0000256" key="9">
    <source>
        <dbReference type="ARBA" id="ARBA00052069"/>
    </source>
</evidence>
<keyword evidence="4 12" id="KW-0378">Hydrolase</keyword>
<dbReference type="EMBL" id="JAODUO010000021">
    <property type="protein sequence ID" value="KAK2192860.1"/>
    <property type="molecule type" value="Genomic_DNA"/>
</dbReference>
<dbReference type="InterPro" id="IPR018085">
    <property type="entry name" value="Ura-DNA_Glyclase_AS"/>
</dbReference>
<keyword evidence="16" id="KW-0732">Signal</keyword>
<dbReference type="NCBIfam" id="NF003591">
    <property type="entry name" value="PRK05254.1-4"/>
    <property type="match status" value="1"/>
</dbReference>
<dbReference type="FunFam" id="3.40.470.10:FF:000004">
    <property type="entry name" value="Uracil-DNA glycosylase"/>
    <property type="match status" value="1"/>
</dbReference>
<protein>
    <recommendedName>
        <fullName evidence="12 14">Uracil-DNA glycosylase</fullName>
        <shortName evidence="12">UDG</shortName>
        <ecNumber evidence="12 14">3.2.2.27</ecNumber>
    </recommendedName>
</protein>
<comment type="catalytic activity">
    <reaction evidence="9">
        <text>a 2'-deoxyuridine in double-stranded DNA + H2O = a 2'-deoxyribose 5'-monophosphate in double-stranded DNA + uracil</text>
        <dbReference type="Rhea" id="RHEA:81455"/>
        <dbReference type="Rhea" id="RHEA-COMP:14231"/>
        <dbReference type="Rhea" id="RHEA-COMP:17071"/>
        <dbReference type="ChEBI" id="CHEBI:15377"/>
        <dbReference type="ChEBI" id="CHEBI:17568"/>
        <dbReference type="ChEBI" id="CHEBI:133902"/>
        <dbReference type="ChEBI" id="CHEBI:139095"/>
    </reaction>
    <physiologicalReaction direction="left-to-right" evidence="9">
        <dbReference type="Rhea" id="RHEA:81456"/>
    </physiologicalReaction>
</comment>
<name>A0AAD9PDN5_RIDPI</name>
<keyword evidence="8 12" id="KW-0539">Nucleus</keyword>
<dbReference type="SUPFAM" id="SSF52141">
    <property type="entry name" value="Uracil-DNA glycosylase-like"/>
    <property type="match status" value="1"/>
</dbReference>
<dbReference type="EC" id="3.2.2.27" evidence="12 14"/>
<reference evidence="18" key="1">
    <citation type="journal article" date="2023" name="Mol. Biol. Evol.">
        <title>Third-Generation Sequencing Reveals the Adaptive Role of the Epigenome in Three Deep-Sea Polychaetes.</title>
        <authorList>
            <person name="Perez M."/>
            <person name="Aroh O."/>
            <person name="Sun Y."/>
            <person name="Lan Y."/>
            <person name="Juniper S.K."/>
            <person name="Young C.R."/>
            <person name="Angers B."/>
            <person name="Qian P.Y."/>
        </authorList>
    </citation>
    <scope>NUCLEOTIDE SEQUENCE</scope>
    <source>
        <strain evidence="18">R07B-5</strain>
    </source>
</reference>
<dbReference type="Pfam" id="PF03167">
    <property type="entry name" value="UDG"/>
    <property type="match status" value="1"/>
</dbReference>
<dbReference type="GO" id="GO:0097510">
    <property type="term" value="P:base-excision repair, AP site formation via deaminated base removal"/>
    <property type="evidence" value="ECO:0007669"/>
    <property type="project" value="TreeGrafter"/>
</dbReference>
<feature type="signal peptide" evidence="16">
    <location>
        <begin position="1"/>
        <end position="16"/>
    </location>
</feature>
<dbReference type="InterPro" id="IPR005122">
    <property type="entry name" value="Uracil-DNA_glycosylase-like"/>
</dbReference>
<dbReference type="PROSITE" id="PS00130">
    <property type="entry name" value="U_DNA_GLYCOSYLASE"/>
    <property type="match status" value="1"/>
</dbReference>
<evidence type="ECO:0000256" key="2">
    <source>
        <dbReference type="ARBA" id="ARBA00022553"/>
    </source>
</evidence>
<dbReference type="Proteomes" id="UP001209878">
    <property type="component" value="Unassembled WGS sequence"/>
</dbReference>
<evidence type="ECO:0000259" key="17">
    <source>
        <dbReference type="SMART" id="SM00986"/>
    </source>
</evidence>
<comment type="subcellular location">
    <subcellularLocation>
        <location evidence="12">Mitochondrion</location>
    </subcellularLocation>
    <subcellularLocation>
        <location evidence="12">Nucleus</location>
    </subcellularLocation>
</comment>
<gene>
    <name evidence="18" type="ORF">NP493_21g05030</name>
</gene>
<evidence type="ECO:0000256" key="5">
    <source>
        <dbReference type="ARBA" id="ARBA00022990"/>
    </source>
</evidence>
<comment type="subunit">
    <text evidence="11">Interacts with RPA2 subunit of the RPA trimer; this interaction mediates UNG2 recruitment to RPA-coated single-stranded DNA at stalled replication forks. Interacts with PCNA; this interaction mediates UNG2 recruitment to S-phase replication foci. Interacts (via N-terminus) with FAM72A.</text>
</comment>
<dbReference type="NCBIfam" id="NF003589">
    <property type="entry name" value="PRK05254.1-2"/>
    <property type="match status" value="1"/>
</dbReference>
<comment type="caution">
    <text evidence="18">The sequence shown here is derived from an EMBL/GenBank/DDBJ whole genome shotgun (WGS) entry which is preliminary data.</text>
</comment>
<dbReference type="GO" id="GO:0005739">
    <property type="term" value="C:mitochondrion"/>
    <property type="evidence" value="ECO:0007669"/>
    <property type="project" value="UniProtKB-SubCell"/>
</dbReference>
<dbReference type="Gene3D" id="3.40.470.10">
    <property type="entry name" value="Uracil-DNA glycosylase-like domain"/>
    <property type="match status" value="1"/>
</dbReference>
<evidence type="ECO:0000256" key="7">
    <source>
        <dbReference type="ARBA" id="ARBA00023204"/>
    </source>
</evidence>
<dbReference type="SMART" id="SM00987">
    <property type="entry name" value="UreE_C"/>
    <property type="match status" value="1"/>
</dbReference>
<evidence type="ECO:0000256" key="12">
    <source>
        <dbReference type="HAMAP-Rule" id="MF_03166"/>
    </source>
</evidence>
<evidence type="ECO:0000256" key="6">
    <source>
        <dbReference type="ARBA" id="ARBA00023128"/>
    </source>
</evidence>
<dbReference type="SMART" id="SM00986">
    <property type="entry name" value="UDG"/>
    <property type="match status" value="1"/>
</dbReference>
<dbReference type="PANTHER" id="PTHR11264">
    <property type="entry name" value="URACIL-DNA GLYCOSYLASE"/>
    <property type="match status" value="1"/>
</dbReference>
<dbReference type="GO" id="GO:0005654">
    <property type="term" value="C:nucleoplasm"/>
    <property type="evidence" value="ECO:0007669"/>
    <property type="project" value="UniProtKB-ARBA"/>
</dbReference>
<evidence type="ECO:0000256" key="10">
    <source>
        <dbReference type="ARBA" id="ARBA00052828"/>
    </source>
</evidence>
<comment type="catalytic activity">
    <reaction evidence="12 14">
        <text>Hydrolyzes single-stranded DNA or mismatched double-stranded DNA and polynucleotides, releasing free uracil.</text>
        <dbReference type="EC" id="3.2.2.27"/>
    </reaction>
</comment>
<evidence type="ECO:0000256" key="1">
    <source>
        <dbReference type="ARBA" id="ARBA00008184"/>
    </source>
</evidence>
<keyword evidence="19" id="KW-1185">Reference proteome</keyword>
<evidence type="ECO:0000256" key="3">
    <source>
        <dbReference type="ARBA" id="ARBA00022763"/>
    </source>
</evidence>
<comment type="function">
    <text evidence="12 14">Excises uracil residues from the DNA which can arise as a result of misincorporation of dUMP residues by DNA polymerase or due to deamination of cytosine.</text>
</comment>
<dbReference type="NCBIfam" id="NF003592">
    <property type="entry name" value="PRK05254.1-5"/>
    <property type="match status" value="1"/>
</dbReference>
<accession>A0AAD9PDN5</accession>
<feature type="active site" description="Proton acceptor" evidence="12 13">
    <location>
        <position position="186"/>
    </location>
</feature>
<feature type="chain" id="PRO_5042209603" description="Uracil-DNA glycosylase" evidence="16">
    <location>
        <begin position="17"/>
        <end position="352"/>
    </location>
</feature>
<dbReference type="HAMAP" id="MF_00148">
    <property type="entry name" value="UDG"/>
    <property type="match status" value="1"/>
</dbReference>
<keyword evidence="3 12" id="KW-0227">DNA damage</keyword>
<evidence type="ECO:0000313" key="19">
    <source>
        <dbReference type="Proteomes" id="UP001209878"/>
    </source>
</evidence>
<evidence type="ECO:0000256" key="14">
    <source>
        <dbReference type="RuleBase" id="RU003780"/>
    </source>
</evidence>
<keyword evidence="2" id="KW-0597">Phosphoprotein</keyword>
<keyword evidence="7 12" id="KW-0234">DNA repair</keyword>
<keyword evidence="6 12" id="KW-0496">Mitochondrion</keyword>
<dbReference type="CDD" id="cd10027">
    <property type="entry name" value="UDG-F1-like"/>
    <property type="match status" value="1"/>
</dbReference>